<evidence type="ECO:0000313" key="4">
    <source>
        <dbReference type="Proteomes" id="UP000092154"/>
    </source>
</evidence>
<evidence type="ECO:0000313" key="3">
    <source>
        <dbReference type="EMBL" id="OAX40945.1"/>
    </source>
</evidence>
<sequence>MSLPRDIRAFLAHYPGQEDDPGASDNLLFYQNELFCQPDDLLISEILQNWRKDYIQLEYNHAYIQWLFPIQEHGMNFEAQPLQPHEIAEMKQDSSVIERIKSSYELMLDFYGMRLLDFETGLLGRSEGYAARYINLLQSPHNNLRISRILKCLSEMGLERLNAGFLLHVLNEQSEHRFLDTVMLQSSMDRWWANCLRNQAEREWIGLTIEKARNGEMFSREQYEASLKRRKELGSFIEPQFTGA</sequence>
<dbReference type="GO" id="GO:0140625">
    <property type="term" value="F:opioid growth factor receptor activity"/>
    <property type="evidence" value="ECO:0007669"/>
    <property type="project" value="InterPro"/>
</dbReference>
<comment type="similarity">
    <text evidence="1">Belongs to the opioid growth factor receptor family.</text>
</comment>
<proteinExistence type="inferred from homology"/>
<accession>A0A1B7N7W2</accession>
<evidence type="ECO:0000259" key="2">
    <source>
        <dbReference type="Pfam" id="PF04664"/>
    </source>
</evidence>
<gene>
    <name evidence="3" type="ORF">K503DRAFT_768118</name>
</gene>
<dbReference type="InterPro" id="IPR039574">
    <property type="entry name" value="OGFr"/>
</dbReference>
<dbReference type="InParanoid" id="A0A1B7N7W2"/>
<dbReference type="PANTHER" id="PTHR14015:SF2">
    <property type="entry name" value="OPIOID GROWTH FACTOR RECEPTOR (OGFR) CONSERVED DOMAIN-CONTAINING PROTEIN"/>
    <property type="match status" value="1"/>
</dbReference>
<dbReference type="InterPro" id="IPR006757">
    <property type="entry name" value="OGF_rcpt"/>
</dbReference>
<protein>
    <recommendedName>
        <fullName evidence="2">Opioid growth factor receptor (OGFr) conserved domain-containing protein</fullName>
    </recommendedName>
</protein>
<evidence type="ECO:0000256" key="1">
    <source>
        <dbReference type="ARBA" id="ARBA00010365"/>
    </source>
</evidence>
<keyword evidence="4" id="KW-1185">Reference proteome</keyword>
<dbReference type="AlphaFoldDB" id="A0A1B7N7W2"/>
<dbReference type="STRING" id="1314800.A0A1B7N7W2"/>
<reference evidence="3 4" key="1">
    <citation type="submission" date="2016-06" db="EMBL/GenBank/DDBJ databases">
        <title>Comparative genomics of the ectomycorrhizal sister species Rhizopogon vinicolor and Rhizopogon vesiculosus (Basidiomycota: Boletales) reveals a divergence of the mating type B locus.</title>
        <authorList>
            <consortium name="DOE Joint Genome Institute"/>
            <person name="Mujic A.B."/>
            <person name="Kuo A."/>
            <person name="Tritt A."/>
            <person name="Lipzen A."/>
            <person name="Chen C."/>
            <person name="Johnson J."/>
            <person name="Sharma A."/>
            <person name="Barry K."/>
            <person name="Grigoriev I.V."/>
            <person name="Spatafora J.W."/>
        </authorList>
    </citation>
    <scope>NUCLEOTIDE SEQUENCE [LARGE SCALE GENOMIC DNA]</scope>
    <source>
        <strain evidence="3 4">AM-OR11-026</strain>
    </source>
</reference>
<dbReference type="EMBL" id="KV448195">
    <property type="protein sequence ID" value="OAX40945.1"/>
    <property type="molecule type" value="Genomic_DNA"/>
</dbReference>
<dbReference type="Proteomes" id="UP000092154">
    <property type="component" value="Unassembled WGS sequence"/>
</dbReference>
<dbReference type="OrthoDB" id="9030204at2759"/>
<dbReference type="GO" id="GO:0016020">
    <property type="term" value="C:membrane"/>
    <property type="evidence" value="ECO:0007669"/>
    <property type="project" value="InterPro"/>
</dbReference>
<dbReference type="PANTHER" id="PTHR14015">
    <property type="entry name" value="OPIOID GROWTH FACTOR RECEPTOR OGFR ZETA-TYPE OPIOID RECEPTOR"/>
    <property type="match status" value="1"/>
</dbReference>
<feature type="domain" description="Opioid growth factor receptor (OGFr) conserved" evidence="2">
    <location>
        <begin position="23"/>
        <end position="204"/>
    </location>
</feature>
<organism evidence="3 4">
    <name type="scientific">Rhizopogon vinicolor AM-OR11-026</name>
    <dbReference type="NCBI Taxonomy" id="1314800"/>
    <lineage>
        <taxon>Eukaryota</taxon>
        <taxon>Fungi</taxon>
        <taxon>Dikarya</taxon>
        <taxon>Basidiomycota</taxon>
        <taxon>Agaricomycotina</taxon>
        <taxon>Agaricomycetes</taxon>
        <taxon>Agaricomycetidae</taxon>
        <taxon>Boletales</taxon>
        <taxon>Suillineae</taxon>
        <taxon>Rhizopogonaceae</taxon>
        <taxon>Rhizopogon</taxon>
    </lineage>
</organism>
<name>A0A1B7N7W2_9AGAM</name>
<dbReference type="Pfam" id="PF04664">
    <property type="entry name" value="OGFr_N"/>
    <property type="match status" value="1"/>
</dbReference>